<evidence type="ECO:0000313" key="2">
    <source>
        <dbReference type="EMBL" id="CAI9935418.1"/>
    </source>
</evidence>
<keyword evidence="1" id="KW-0472">Membrane</keyword>
<evidence type="ECO:0000313" key="4">
    <source>
        <dbReference type="Proteomes" id="UP001642409"/>
    </source>
</evidence>
<feature type="transmembrane region" description="Helical" evidence="1">
    <location>
        <begin position="6"/>
        <end position="22"/>
    </location>
</feature>
<proteinExistence type="predicted"/>
<comment type="caution">
    <text evidence="2">The sequence shown here is derived from an EMBL/GenBank/DDBJ whole genome shotgun (WGS) entry which is preliminary data.</text>
</comment>
<reference evidence="2" key="1">
    <citation type="submission" date="2023-06" db="EMBL/GenBank/DDBJ databases">
        <authorList>
            <person name="Kurt Z."/>
        </authorList>
    </citation>
    <scope>NUCLEOTIDE SEQUENCE</scope>
</reference>
<evidence type="ECO:0000256" key="1">
    <source>
        <dbReference type="SAM" id="Phobius"/>
    </source>
</evidence>
<dbReference type="EMBL" id="CAXDID020000382">
    <property type="protein sequence ID" value="CAL6084842.1"/>
    <property type="molecule type" value="Genomic_DNA"/>
</dbReference>
<dbReference type="EMBL" id="CATOUU010000613">
    <property type="protein sequence ID" value="CAI9935418.1"/>
    <property type="molecule type" value="Genomic_DNA"/>
</dbReference>
<dbReference type="Proteomes" id="UP001642409">
    <property type="component" value="Unassembled WGS sequence"/>
</dbReference>
<feature type="transmembrane region" description="Helical" evidence="1">
    <location>
        <begin position="43"/>
        <end position="64"/>
    </location>
</feature>
<protein>
    <submittedName>
        <fullName evidence="2">Uncharacterized protein</fullName>
    </submittedName>
</protein>
<gene>
    <name evidence="2" type="ORF">HINF_LOCUS23063</name>
    <name evidence="3" type="ORF">HINF_LOCUS62397</name>
</gene>
<name>A0AA86PDF8_9EUKA</name>
<evidence type="ECO:0000313" key="3">
    <source>
        <dbReference type="EMBL" id="CAL6084842.1"/>
    </source>
</evidence>
<accession>A0AA86PDF8</accession>
<dbReference type="AlphaFoldDB" id="A0AA86PDF8"/>
<reference evidence="3 4" key="2">
    <citation type="submission" date="2024-07" db="EMBL/GenBank/DDBJ databases">
        <authorList>
            <person name="Akdeniz Z."/>
        </authorList>
    </citation>
    <scope>NUCLEOTIDE SEQUENCE [LARGE SCALE GENOMIC DNA]</scope>
</reference>
<organism evidence="2">
    <name type="scientific">Hexamita inflata</name>
    <dbReference type="NCBI Taxonomy" id="28002"/>
    <lineage>
        <taxon>Eukaryota</taxon>
        <taxon>Metamonada</taxon>
        <taxon>Diplomonadida</taxon>
        <taxon>Hexamitidae</taxon>
        <taxon>Hexamitinae</taxon>
        <taxon>Hexamita</taxon>
    </lineage>
</organism>
<keyword evidence="4" id="KW-1185">Reference proteome</keyword>
<keyword evidence="1" id="KW-0812">Transmembrane</keyword>
<keyword evidence="1" id="KW-1133">Transmembrane helix</keyword>
<sequence length="141" mass="16233">MVILYQLFSICIIIFYGIQRIIHRTKQPLIAKNTRKIQNDPSVLLTVSIESYLTDFAFILFIALDHADWILTPDWFLSAIPKVLQGKFQKDVYARDSHLRNRPMLVLEKFEEDAITEEETRAAQPQVAGEQEVLTVEAAAK</sequence>